<sequence length="64" mass="6707">MADNQSTSSPDAVRDALLKAIKRGAERYDPGVQSAGMVRDLAEAYAFVLGTRDSGPSAKGTAKH</sequence>
<dbReference type="RefSeq" id="WP_043961707.1">
    <property type="nucleotide sequence ID" value="NZ_JXSX01000001.1"/>
</dbReference>
<accession>A0A0D0X1Z4</accession>
<keyword evidence="2" id="KW-1185">Reference proteome</keyword>
<reference evidence="1 2" key="1">
    <citation type="submission" date="2015-01" db="EMBL/GenBank/DDBJ databases">
        <title>Sequencing and annotation of Micromonospora carbonacea strain JXNU-1 genome.</title>
        <authorList>
            <person name="Long Z."/>
            <person name="Huang Y."/>
            <person name="Jiang Y."/>
        </authorList>
    </citation>
    <scope>NUCLEOTIDE SEQUENCE [LARGE SCALE GENOMIC DNA]</scope>
    <source>
        <strain evidence="1 2">JXNU-1</strain>
    </source>
</reference>
<evidence type="ECO:0000313" key="2">
    <source>
        <dbReference type="Proteomes" id="UP000032254"/>
    </source>
</evidence>
<organism evidence="1 2">
    <name type="scientific">Micromonospora haikouensis</name>
    <dbReference type="NCBI Taxonomy" id="686309"/>
    <lineage>
        <taxon>Bacteria</taxon>
        <taxon>Bacillati</taxon>
        <taxon>Actinomycetota</taxon>
        <taxon>Actinomycetes</taxon>
        <taxon>Micromonosporales</taxon>
        <taxon>Micromonosporaceae</taxon>
        <taxon>Micromonospora</taxon>
    </lineage>
</organism>
<name>A0A0D0X1Z4_9ACTN</name>
<gene>
    <name evidence="1" type="ORF">TK50_05275</name>
</gene>
<dbReference type="Proteomes" id="UP000032254">
    <property type="component" value="Unassembled WGS sequence"/>
</dbReference>
<protein>
    <submittedName>
        <fullName evidence="1">Uncharacterized protein</fullName>
    </submittedName>
</protein>
<proteinExistence type="predicted"/>
<comment type="caution">
    <text evidence="1">The sequence shown here is derived from an EMBL/GenBank/DDBJ whole genome shotgun (WGS) entry which is preliminary data.</text>
</comment>
<evidence type="ECO:0000313" key="1">
    <source>
        <dbReference type="EMBL" id="KIR64954.1"/>
    </source>
</evidence>
<dbReference type="GeneID" id="301303564"/>
<dbReference type="EMBL" id="JXSX01000001">
    <property type="protein sequence ID" value="KIR64954.1"/>
    <property type="molecule type" value="Genomic_DNA"/>
</dbReference>
<dbReference type="PATRIC" id="fig|47853.6.peg.1125"/>
<dbReference type="AlphaFoldDB" id="A0A0D0X1Z4"/>